<dbReference type="GO" id="GO:0016298">
    <property type="term" value="F:lipase activity"/>
    <property type="evidence" value="ECO:0007669"/>
    <property type="project" value="TreeGrafter"/>
</dbReference>
<dbReference type="WBParaSite" id="SMUV_0000802201-mRNA-1">
    <property type="protein sequence ID" value="SMUV_0000802201-mRNA-1"/>
    <property type="gene ID" value="SMUV_0000802201"/>
</dbReference>
<evidence type="ECO:0000256" key="1">
    <source>
        <dbReference type="SAM" id="MobiDB-lite"/>
    </source>
</evidence>
<keyword evidence="3" id="KW-1185">Reference proteome</keyword>
<name>A0A0N5AT77_9BILA</name>
<dbReference type="AlphaFoldDB" id="A0A0N5AT77"/>
<evidence type="ECO:0000313" key="3">
    <source>
        <dbReference type="Proteomes" id="UP000046393"/>
    </source>
</evidence>
<feature type="signal peptide" evidence="2">
    <location>
        <begin position="1"/>
        <end position="18"/>
    </location>
</feature>
<dbReference type="Pfam" id="PF01674">
    <property type="entry name" value="Lipase_2"/>
    <property type="match status" value="1"/>
</dbReference>
<dbReference type="Proteomes" id="UP000046393">
    <property type="component" value="Unplaced"/>
</dbReference>
<dbReference type="InterPro" id="IPR029058">
    <property type="entry name" value="AB_hydrolase_fold"/>
</dbReference>
<proteinExistence type="predicted"/>
<dbReference type="GO" id="GO:0016042">
    <property type="term" value="P:lipid catabolic process"/>
    <property type="evidence" value="ECO:0007669"/>
    <property type="project" value="InterPro"/>
</dbReference>
<dbReference type="PANTHER" id="PTHR32015">
    <property type="entry name" value="FASTING INDUCED LIPASE"/>
    <property type="match status" value="1"/>
</dbReference>
<evidence type="ECO:0000256" key="2">
    <source>
        <dbReference type="SAM" id="SignalP"/>
    </source>
</evidence>
<dbReference type="PANTHER" id="PTHR32015:SF3">
    <property type="entry name" value="TRIACYLGLYCEROL LIPASE"/>
    <property type="match status" value="1"/>
</dbReference>
<dbReference type="InterPro" id="IPR002918">
    <property type="entry name" value="Lipase_EstA/Esterase_EstB"/>
</dbReference>
<feature type="region of interest" description="Disordered" evidence="1">
    <location>
        <begin position="43"/>
        <end position="66"/>
    </location>
</feature>
<organism evidence="3 4">
    <name type="scientific">Syphacia muris</name>
    <dbReference type="NCBI Taxonomy" id="451379"/>
    <lineage>
        <taxon>Eukaryota</taxon>
        <taxon>Metazoa</taxon>
        <taxon>Ecdysozoa</taxon>
        <taxon>Nematoda</taxon>
        <taxon>Chromadorea</taxon>
        <taxon>Rhabditida</taxon>
        <taxon>Spirurina</taxon>
        <taxon>Oxyuridomorpha</taxon>
        <taxon>Oxyuroidea</taxon>
        <taxon>Oxyuridae</taxon>
        <taxon>Syphacia</taxon>
    </lineage>
</organism>
<dbReference type="Gene3D" id="3.40.50.1820">
    <property type="entry name" value="alpha/beta hydrolase"/>
    <property type="match status" value="1"/>
</dbReference>
<evidence type="ECO:0000313" key="4">
    <source>
        <dbReference type="WBParaSite" id="SMUV_0000802201-mRNA-1"/>
    </source>
</evidence>
<reference evidence="4" key="1">
    <citation type="submission" date="2017-02" db="UniProtKB">
        <authorList>
            <consortium name="WormBaseParasite"/>
        </authorList>
    </citation>
    <scope>IDENTIFICATION</scope>
</reference>
<accession>A0A0N5AT77</accession>
<dbReference type="SUPFAM" id="SSF53474">
    <property type="entry name" value="alpha/beta-Hydrolases"/>
    <property type="match status" value="1"/>
</dbReference>
<keyword evidence="2" id="KW-0732">Signal</keyword>
<sequence length="279" mass="31268">MMKQQFLILTVLIAPTLPLFTSDFASFIDKNFGIKIRKKLGRSDIGHDDRSSFGGKAFPSDRSKKTRWEQNKPVVFVHGVTLKAAAFRAHCHFFKLNGYTSADLYATTYGDGGTTSAMDTAVDCNFIKQMRDMFVAVYKYVGRKINVITWSMGSVISRKAILGGNCTETGERLGDPITYMVHTFLTVGGVNYGMQRCPRRMKACNSLNSMRCDSALMRYEGDRSFAIYGDRDTIVGRSCCGRVCGELKNANASFLKPHLNHICIFYKTLQLQYNLLNDG</sequence>
<protein>
    <submittedName>
        <fullName evidence="4">Lipase</fullName>
    </submittedName>
</protein>
<feature type="chain" id="PRO_5005893422" evidence="2">
    <location>
        <begin position="19"/>
        <end position="279"/>
    </location>
</feature>